<evidence type="ECO:0000313" key="4">
    <source>
        <dbReference type="Proteomes" id="UP000184526"/>
    </source>
</evidence>
<evidence type="ECO:0000256" key="2">
    <source>
        <dbReference type="SAM" id="Phobius"/>
    </source>
</evidence>
<keyword evidence="2" id="KW-0472">Membrane</keyword>
<dbReference type="STRING" id="1121306.SAMN02745196_00416"/>
<reference evidence="3 4" key="1">
    <citation type="submission" date="2016-11" db="EMBL/GenBank/DDBJ databases">
        <authorList>
            <person name="Jaros S."/>
            <person name="Januszkiewicz K."/>
            <person name="Wedrychowicz H."/>
        </authorList>
    </citation>
    <scope>NUCLEOTIDE SEQUENCE [LARGE SCALE GENOMIC DNA]</scope>
    <source>
        <strain evidence="3 4">DSM 3089</strain>
    </source>
</reference>
<dbReference type="AlphaFoldDB" id="A0A1M5T2Z8"/>
<keyword evidence="4" id="KW-1185">Reference proteome</keyword>
<dbReference type="EMBL" id="FQXP01000003">
    <property type="protein sequence ID" value="SHH45115.1"/>
    <property type="molecule type" value="Genomic_DNA"/>
</dbReference>
<name>A0A1M5T2Z8_9CLOT</name>
<dbReference type="RefSeq" id="WP_072829567.1">
    <property type="nucleotide sequence ID" value="NZ_FQXP01000003.1"/>
</dbReference>
<dbReference type="Proteomes" id="UP000184526">
    <property type="component" value="Unassembled WGS sequence"/>
</dbReference>
<keyword evidence="1" id="KW-0175">Coiled coil</keyword>
<evidence type="ECO:0000313" key="3">
    <source>
        <dbReference type="EMBL" id="SHH45115.1"/>
    </source>
</evidence>
<evidence type="ECO:0000256" key="1">
    <source>
        <dbReference type="SAM" id="Coils"/>
    </source>
</evidence>
<protein>
    <submittedName>
        <fullName evidence="3">Uncharacterized protein</fullName>
    </submittedName>
</protein>
<keyword evidence="2" id="KW-1133">Transmembrane helix</keyword>
<feature type="coiled-coil region" evidence="1">
    <location>
        <begin position="48"/>
        <end position="85"/>
    </location>
</feature>
<feature type="transmembrane region" description="Helical" evidence="2">
    <location>
        <begin position="20"/>
        <end position="42"/>
    </location>
</feature>
<gene>
    <name evidence="3" type="ORF">SAMN02745196_00416</name>
</gene>
<sequence length="149" mass="17704">MRYGEFMPYWYIKEKSRNNMKALSILIVFYGIVVIFSFMELLECKEKLLNIKTEVQSYRNTLDNARSRKEKIEQKLNAIKEIENLSISEKSYEIKFLGEDAISLNLKNNNLNAGKDILEKIKETNKLKVKRFTLGEKENNYNLEMELKY</sequence>
<organism evidence="3 4">
    <name type="scientific">Clostridium collagenovorans DSM 3089</name>
    <dbReference type="NCBI Taxonomy" id="1121306"/>
    <lineage>
        <taxon>Bacteria</taxon>
        <taxon>Bacillati</taxon>
        <taxon>Bacillota</taxon>
        <taxon>Clostridia</taxon>
        <taxon>Eubacteriales</taxon>
        <taxon>Clostridiaceae</taxon>
        <taxon>Clostridium</taxon>
    </lineage>
</organism>
<keyword evidence="2" id="KW-0812">Transmembrane</keyword>
<proteinExistence type="predicted"/>
<accession>A0A1M5T2Z8</accession>